<dbReference type="GO" id="GO:0016787">
    <property type="term" value="F:hydrolase activity"/>
    <property type="evidence" value="ECO:0007669"/>
    <property type="project" value="UniProtKB-UniRule"/>
</dbReference>
<dbReference type="InterPro" id="IPR050301">
    <property type="entry name" value="NTE"/>
</dbReference>
<evidence type="ECO:0000256" key="2">
    <source>
        <dbReference type="ARBA" id="ARBA00022963"/>
    </source>
</evidence>
<feature type="short sequence motif" description="DGA/G" evidence="4">
    <location>
        <begin position="279"/>
        <end position="281"/>
    </location>
</feature>
<evidence type="ECO:0000256" key="5">
    <source>
        <dbReference type="SAM" id="SignalP"/>
    </source>
</evidence>
<comment type="caution">
    <text evidence="7">The sequence shown here is derived from an EMBL/GenBank/DDBJ whole genome shotgun (WGS) entry which is preliminary data.</text>
</comment>
<feature type="signal peptide" evidence="5">
    <location>
        <begin position="1"/>
        <end position="23"/>
    </location>
</feature>
<evidence type="ECO:0000313" key="7">
    <source>
        <dbReference type="EMBL" id="MBO8451990.1"/>
    </source>
</evidence>
<evidence type="ECO:0000256" key="4">
    <source>
        <dbReference type="PROSITE-ProRule" id="PRU01161"/>
    </source>
</evidence>
<dbReference type="SUPFAM" id="SSF52151">
    <property type="entry name" value="FabD/lysophospholipase-like"/>
    <property type="match status" value="1"/>
</dbReference>
<gene>
    <name evidence="7" type="ORF">IAC06_03785</name>
</gene>
<evidence type="ECO:0000256" key="1">
    <source>
        <dbReference type="ARBA" id="ARBA00022801"/>
    </source>
</evidence>
<keyword evidence="5" id="KW-0732">Signal</keyword>
<feature type="chain" id="PRO_5039723385" evidence="5">
    <location>
        <begin position="24"/>
        <end position="816"/>
    </location>
</feature>
<feature type="short sequence motif" description="GXSXG" evidence="4">
    <location>
        <begin position="93"/>
        <end position="97"/>
    </location>
</feature>
<feature type="active site" description="Nucleophile" evidence="4">
    <location>
        <position position="95"/>
    </location>
</feature>
<dbReference type="AlphaFoldDB" id="A0A9D9ERY9"/>
<dbReference type="InterPro" id="IPR016035">
    <property type="entry name" value="Acyl_Trfase/lysoPLipase"/>
</dbReference>
<feature type="domain" description="PNPLA" evidence="6">
    <location>
        <begin position="62"/>
        <end position="292"/>
    </location>
</feature>
<dbReference type="PANTHER" id="PTHR14226:SF76">
    <property type="entry name" value="NTE FAMILY PROTEIN RSSA"/>
    <property type="match status" value="1"/>
</dbReference>
<accession>A0A9D9ERY9</accession>
<dbReference type="Gene3D" id="3.40.1090.10">
    <property type="entry name" value="Cytosolic phospholipase A2 catalytic domain"/>
    <property type="match status" value="2"/>
</dbReference>
<reference evidence="7" key="2">
    <citation type="journal article" date="2021" name="PeerJ">
        <title>Extensive microbial diversity within the chicken gut microbiome revealed by metagenomics and culture.</title>
        <authorList>
            <person name="Gilroy R."/>
            <person name="Ravi A."/>
            <person name="Getino M."/>
            <person name="Pursley I."/>
            <person name="Horton D.L."/>
            <person name="Alikhan N.F."/>
            <person name="Baker D."/>
            <person name="Gharbi K."/>
            <person name="Hall N."/>
            <person name="Watson M."/>
            <person name="Adriaenssens E.M."/>
            <person name="Foster-Nyarko E."/>
            <person name="Jarju S."/>
            <person name="Secka A."/>
            <person name="Antonio M."/>
            <person name="Oren A."/>
            <person name="Chaudhuri R.R."/>
            <person name="La Ragione R."/>
            <person name="Hildebrand F."/>
            <person name="Pallen M.J."/>
        </authorList>
    </citation>
    <scope>NUCLEOTIDE SEQUENCE</scope>
    <source>
        <strain evidence="7">B1-20833</strain>
    </source>
</reference>
<dbReference type="InterPro" id="IPR043864">
    <property type="entry name" value="Omp85-like_dom"/>
</dbReference>
<dbReference type="GO" id="GO:0016042">
    <property type="term" value="P:lipid catabolic process"/>
    <property type="evidence" value="ECO:0007669"/>
    <property type="project" value="UniProtKB-UniRule"/>
</dbReference>
<dbReference type="EMBL" id="JADIMI010000035">
    <property type="protein sequence ID" value="MBO8451990.1"/>
    <property type="molecule type" value="Genomic_DNA"/>
</dbReference>
<dbReference type="PROSITE" id="PS51635">
    <property type="entry name" value="PNPLA"/>
    <property type="match status" value="1"/>
</dbReference>
<sequence>MRQTVLILFLVAAAFLSGFPAGAADVVYPVPKRPYSRNDSLAISEVRSMMDSIRRHRPTVALVLSGGGAKGAAHIGVIKYLESIGMPVDMVLGTSMGGLIGGLYALGYNGAQLDSIIRTVDWELALSDRVPRRFISYSEMKYKERYVLTIPFYYRQKDEKVASADVDFSGGQEENQPLQLGADKTETADIIKTNLMGSLPSGYIKGQNVYNLIAALSVGYQDSLLFSRLPVPFACVATDLVKGEGVFWHSGKMTTALRSTMSIPGVFAPVKVDGMVLVDGGMRDNFPVSEARSLGADIVIGVDLGSDDRKYDEINNIGDLFGQGVDMLGRPATIANRRLLDLNIKPELDEYNMMSFDSRSIDIIIDRGWKAAENCAVTLAYLKSRVGSDAGSPLHGRKAVDFSAVPVTVDGIEIRGVSDKDRAILMRDIHIEPGDTLTKADVEGIVARIYGTKVFEFVTYEMEGSGEPYHLVVNCKKGPVHRFGVGLRVDTEEVVAVMLNLGLNSYTLAGSKFDFTAKIGTNPYLGVKYSYDNIGIPTLNLAASVKWTNIDMLDAIGMTATNMGLKYFDTVQEAYLSKLAWSLFDLKGGLRNRYFMVRSLSNEITFPGYIDGLEYGTLSNDYLSLFLDGRADTFDDGYFPHSGFSAGFNYEWVFSGAPNRITNFHVVSAGIKGIVPARKVFSFIPSASVRFVLGASPLAYMNFAGGSIAGRYFDQQMAFVGRNNVVPMRNILTLFRTDFRFEVARNHYLTGIVNYARDSDTLERYVSESAGNWFGAGVEYAYNAFFGPVKADLHWSNISRDINGGIGFYISIGYNF</sequence>
<dbReference type="CDD" id="cd07205">
    <property type="entry name" value="Pat_PNPLA6_PNPLA7_NTE1_like"/>
    <property type="match status" value="1"/>
</dbReference>
<dbReference type="Pfam" id="PF19143">
    <property type="entry name" value="Omp85_2"/>
    <property type="match status" value="1"/>
</dbReference>
<dbReference type="Gene3D" id="2.40.160.50">
    <property type="entry name" value="membrane protein fhac: a member of the omp85/tpsb transporter family"/>
    <property type="match status" value="1"/>
</dbReference>
<protein>
    <submittedName>
        <fullName evidence="7">Patatin-like phospholipase family protein</fullName>
    </submittedName>
</protein>
<evidence type="ECO:0000259" key="6">
    <source>
        <dbReference type="PROSITE" id="PS51635"/>
    </source>
</evidence>
<reference evidence="7" key="1">
    <citation type="submission" date="2020-10" db="EMBL/GenBank/DDBJ databases">
        <authorList>
            <person name="Gilroy R."/>
        </authorList>
    </citation>
    <scope>NUCLEOTIDE SEQUENCE</scope>
    <source>
        <strain evidence="7">B1-20833</strain>
    </source>
</reference>
<feature type="short sequence motif" description="GXGXXG" evidence="4">
    <location>
        <begin position="66"/>
        <end position="71"/>
    </location>
</feature>
<dbReference type="Proteomes" id="UP000823661">
    <property type="component" value="Unassembled WGS sequence"/>
</dbReference>
<dbReference type="PANTHER" id="PTHR14226">
    <property type="entry name" value="NEUROPATHY TARGET ESTERASE/SWISS CHEESE D.MELANOGASTER"/>
    <property type="match status" value="1"/>
</dbReference>
<evidence type="ECO:0000256" key="3">
    <source>
        <dbReference type="ARBA" id="ARBA00023098"/>
    </source>
</evidence>
<name>A0A9D9ERY9_9BACT</name>
<keyword evidence="1 4" id="KW-0378">Hydrolase</keyword>
<proteinExistence type="predicted"/>
<keyword evidence="3 4" id="KW-0443">Lipid metabolism</keyword>
<dbReference type="Gene3D" id="3.10.20.310">
    <property type="entry name" value="membrane protein fhac"/>
    <property type="match status" value="1"/>
</dbReference>
<evidence type="ECO:0000313" key="8">
    <source>
        <dbReference type="Proteomes" id="UP000823661"/>
    </source>
</evidence>
<organism evidence="7 8">
    <name type="scientific">Candidatus Cryptobacteroides intestinavium</name>
    <dbReference type="NCBI Taxonomy" id="2840766"/>
    <lineage>
        <taxon>Bacteria</taxon>
        <taxon>Pseudomonadati</taxon>
        <taxon>Bacteroidota</taxon>
        <taxon>Bacteroidia</taxon>
        <taxon>Bacteroidales</taxon>
        <taxon>Candidatus Cryptobacteroides</taxon>
    </lineage>
</organism>
<keyword evidence="2 4" id="KW-0442">Lipid degradation</keyword>
<dbReference type="Pfam" id="PF01734">
    <property type="entry name" value="Patatin"/>
    <property type="match status" value="1"/>
</dbReference>
<dbReference type="InterPro" id="IPR002641">
    <property type="entry name" value="PNPLA_dom"/>
</dbReference>
<feature type="active site" description="Proton acceptor" evidence="4">
    <location>
        <position position="279"/>
    </location>
</feature>